<dbReference type="GO" id="GO:0015035">
    <property type="term" value="F:protein-disulfide reductase activity"/>
    <property type="evidence" value="ECO:0007669"/>
    <property type="project" value="TreeGrafter"/>
</dbReference>
<protein>
    <submittedName>
        <fullName evidence="2">Thioredoxin 1</fullName>
    </submittedName>
</protein>
<sequence length="145" mass="16102">MINLASLRFALPVTISGLVVLMSVGCKPPTPAEPVEAVTQTRFDQTINQDKIILVKFGATWCPPCRDVDQELKTLAGQLPDDVEVLKIDVDENPELAQRYDISSIPKLMLVRNGEILSEEIGYMSGDRIQNWINEYRGDGTQSTP</sequence>
<evidence type="ECO:0000313" key="2">
    <source>
        <dbReference type="EMBL" id="MBB3208774.1"/>
    </source>
</evidence>
<dbReference type="PANTHER" id="PTHR45663:SF11">
    <property type="entry name" value="GEO12009P1"/>
    <property type="match status" value="1"/>
</dbReference>
<proteinExistence type="predicted"/>
<evidence type="ECO:0000259" key="1">
    <source>
        <dbReference type="PROSITE" id="PS51352"/>
    </source>
</evidence>
<dbReference type="Pfam" id="PF00085">
    <property type="entry name" value="Thioredoxin"/>
    <property type="match status" value="1"/>
</dbReference>
<dbReference type="InterPro" id="IPR013766">
    <property type="entry name" value="Thioredoxin_domain"/>
</dbReference>
<dbReference type="GO" id="GO:0005829">
    <property type="term" value="C:cytosol"/>
    <property type="evidence" value="ECO:0007669"/>
    <property type="project" value="TreeGrafter"/>
</dbReference>
<name>A0A7W5E2X6_9BACT</name>
<dbReference type="Gene3D" id="3.40.30.10">
    <property type="entry name" value="Glutaredoxin"/>
    <property type="match status" value="1"/>
</dbReference>
<dbReference type="SUPFAM" id="SSF52833">
    <property type="entry name" value="Thioredoxin-like"/>
    <property type="match status" value="1"/>
</dbReference>
<dbReference type="CDD" id="cd02947">
    <property type="entry name" value="TRX_family"/>
    <property type="match status" value="1"/>
</dbReference>
<keyword evidence="3" id="KW-1185">Reference proteome</keyword>
<feature type="domain" description="Thioredoxin" evidence="1">
    <location>
        <begin position="1"/>
        <end position="138"/>
    </location>
</feature>
<dbReference type="GO" id="GO:0045454">
    <property type="term" value="P:cell redox homeostasis"/>
    <property type="evidence" value="ECO:0007669"/>
    <property type="project" value="TreeGrafter"/>
</dbReference>
<dbReference type="EMBL" id="JACHXU010000018">
    <property type="protein sequence ID" value="MBB3208774.1"/>
    <property type="molecule type" value="Genomic_DNA"/>
</dbReference>
<reference evidence="2 3" key="1">
    <citation type="submission" date="2020-08" db="EMBL/GenBank/DDBJ databases">
        <title>Genomic Encyclopedia of Type Strains, Phase III (KMG-III): the genomes of soil and plant-associated and newly described type strains.</title>
        <authorList>
            <person name="Whitman W."/>
        </authorList>
    </citation>
    <scope>NUCLEOTIDE SEQUENCE [LARGE SCALE GENOMIC DNA]</scope>
    <source>
        <strain evidence="2 3">CECT 8075</strain>
    </source>
</reference>
<evidence type="ECO:0000313" key="3">
    <source>
        <dbReference type="Proteomes" id="UP000536179"/>
    </source>
</evidence>
<dbReference type="PROSITE" id="PS51352">
    <property type="entry name" value="THIOREDOXIN_2"/>
    <property type="match status" value="1"/>
</dbReference>
<gene>
    <name evidence="2" type="ORF">FHS27_004607</name>
</gene>
<dbReference type="PANTHER" id="PTHR45663">
    <property type="entry name" value="GEO12009P1"/>
    <property type="match status" value="1"/>
</dbReference>
<dbReference type="Proteomes" id="UP000536179">
    <property type="component" value="Unassembled WGS sequence"/>
</dbReference>
<organism evidence="2 3">
    <name type="scientific">Aporhodopirellula rubra</name>
    <dbReference type="NCBI Taxonomy" id="980271"/>
    <lineage>
        <taxon>Bacteria</taxon>
        <taxon>Pseudomonadati</taxon>
        <taxon>Planctomycetota</taxon>
        <taxon>Planctomycetia</taxon>
        <taxon>Pirellulales</taxon>
        <taxon>Pirellulaceae</taxon>
        <taxon>Aporhodopirellula</taxon>
    </lineage>
</organism>
<dbReference type="AlphaFoldDB" id="A0A7W5E2X6"/>
<dbReference type="RefSeq" id="WP_184306925.1">
    <property type="nucleotide sequence ID" value="NZ_JACHXU010000018.1"/>
</dbReference>
<comment type="caution">
    <text evidence="2">The sequence shown here is derived from an EMBL/GenBank/DDBJ whole genome shotgun (WGS) entry which is preliminary data.</text>
</comment>
<dbReference type="InterPro" id="IPR036249">
    <property type="entry name" value="Thioredoxin-like_sf"/>
</dbReference>
<accession>A0A7W5E2X6</accession>